<reference evidence="2 3" key="1">
    <citation type="submission" date="2020-08" db="EMBL/GenBank/DDBJ databases">
        <title>A Genomic Blueprint of the Chicken Gut Microbiome.</title>
        <authorList>
            <person name="Gilroy R."/>
            <person name="Ravi A."/>
            <person name="Getino M."/>
            <person name="Pursley I."/>
            <person name="Horton D.L."/>
            <person name="Alikhan N.-F."/>
            <person name="Baker D."/>
            <person name="Gharbi K."/>
            <person name="Hall N."/>
            <person name="Watson M."/>
            <person name="Adriaenssens E.M."/>
            <person name="Foster-Nyarko E."/>
            <person name="Jarju S."/>
            <person name="Secka A."/>
            <person name="Antonio M."/>
            <person name="Oren A."/>
            <person name="Chaudhuri R."/>
            <person name="La Ragione R.M."/>
            <person name="Hildebrand F."/>
            <person name="Pallen M.J."/>
        </authorList>
    </citation>
    <scope>NUCLEOTIDE SEQUENCE [LARGE SCALE GENOMIC DNA]</scope>
    <source>
        <strain evidence="2 3">Sa2BUA2</strain>
    </source>
</reference>
<dbReference type="Gene3D" id="1.20.120.450">
    <property type="entry name" value="dinb family like domain"/>
    <property type="match status" value="1"/>
</dbReference>
<organism evidence="2 3">
    <name type="scientific">Arthrobacter pullicola</name>
    <dbReference type="NCBI Taxonomy" id="2762224"/>
    <lineage>
        <taxon>Bacteria</taxon>
        <taxon>Bacillati</taxon>
        <taxon>Actinomycetota</taxon>
        <taxon>Actinomycetes</taxon>
        <taxon>Micrococcales</taxon>
        <taxon>Micrococcaceae</taxon>
        <taxon>Arthrobacter</taxon>
    </lineage>
</organism>
<gene>
    <name evidence="2" type="ORF">H9638_07185</name>
</gene>
<dbReference type="EMBL" id="JACSQC010000003">
    <property type="protein sequence ID" value="MBD8043594.1"/>
    <property type="molecule type" value="Genomic_DNA"/>
</dbReference>
<dbReference type="Pfam" id="PF12867">
    <property type="entry name" value="DinB_2"/>
    <property type="match status" value="1"/>
</dbReference>
<dbReference type="Proteomes" id="UP000652763">
    <property type="component" value="Unassembled WGS sequence"/>
</dbReference>
<name>A0ABR8YHA4_9MICC</name>
<comment type="caution">
    <text evidence="2">The sequence shown here is derived from an EMBL/GenBank/DDBJ whole genome shotgun (WGS) entry which is preliminary data.</text>
</comment>
<keyword evidence="3" id="KW-1185">Reference proteome</keyword>
<proteinExistence type="predicted"/>
<accession>A0ABR8YHA4</accession>
<evidence type="ECO:0000313" key="3">
    <source>
        <dbReference type="Proteomes" id="UP000652763"/>
    </source>
</evidence>
<evidence type="ECO:0000259" key="1">
    <source>
        <dbReference type="Pfam" id="PF12867"/>
    </source>
</evidence>
<protein>
    <submittedName>
        <fullName evidence="2">Maleylpyruvate isomerase N-terminal domain-containing protein</fullName>
    </submittedName>
</protein>
<keyword evidence="2" id="KW-0413">Isomerase</keyword>
<dbReference type="InterPro" id="IPR034660">
    <property type="entry name" value="DinB/YfiT-like"/>
</dbReference>
<evidence type="ECO:0000313" key="2">
    <source>
        <dbReference type="EMBL" id="MBD8043594.1"/>
    </source>
</evidence>
<feature type="domain" description="DinB-like" evidence="1">
    <location>
        <begin position="54"/>
        <end position="168"/>
    </location>
</feature>
<dbReference type="GO" id="GO:0016853">
    <property type="term" value="F:isomerase activity"/>
    <property type="evidence" value="ECO:0007669"/>
    <property type="project" value="UniProtKB-KW"/>
</dbReference>
<dbReference type="SUPFAM" id="SSF109854">
    <property type="entry name" value="DinB/YfiT-like putative metalloenzymes"/>
    <property type="match status" value="1"/>
</dbReference>
<sequence>MVITPDTKNWTWVLERPCPECGFDAAATAFGDVPDLLRGSAEQWQGILAAPGAARRPDDATWSPLEYAAHVRDLCRVYRMRLNLMLATDGAGFADWDQDATAVAERYGEQDPAVVAAELAAQAEATAAAFAAVEPWQLSRRGLRSDGSAFTVDSLARYFLHDALHHLWDVRPR</sequence>
<dbReference type="RefSeq" id="WP_191746530.1">
    <property type="nucleotide sequence ID" value="NZ_JACSQC010000003.1"/>
</dbReference>
<dbReference type="InterPro" id="IPR024775">
    <property type="entry name" value="DinB-like"/>
</dbReference>